<gene>
    <name evidence="2" type="ORF">H9625_03310</name>
</gene>
<dbReference type="Gene3D" id="2.40.128.720">
    <property type="match status" value="1"/>
</dbReference>
<evidence type="ECO:0000313" key="3">
    <source>
        <dbReference type="Proteomes" id="UP000620874"/>
    </source>
</evidence>
<name>A0ABR8Y5L1_9BACT</name>
<protein>
    <submittedName>
        <fullName evidence="2">DUF3836 domain-containing protein</fullName>
    </submittedName>
</protein>
<evidence type="ECO:0000313" key="2">
    <source>
        <dbReference type="EMBL" id="MBD8039486.1"/>
    </source>
</evidence>
<sequence>MKKTFVTKAIAAIFATAMMSFTTATEAGAQNTFVYGQDGNTMTVSTLNADGISITPKLKYEYQYDANGNLAEKKAYRWNADNRSWQPAYLLNYLPGEGIYLIDYAEYDKASGAFTQNIQTSIYYQQAENGMLLTDIQR</sequence>
<dbReference type="Proteomes" id="UP000620874">
    <property type="component" value="Unassembled WGS sequence"/>
</dbReference>
<dbReference type="Pfam" id="PF12930">
    <property type="entry name" value="DUF3836"/>
    <property type="match status" value="1"/>
</dbReference>
<dbReference type="EMBL" id="JACSPP010000006">
    <property type="protein sequence ID" value="MBD8039486.1"/>
    <property type="molecule type" value="Genomic_DNA"/>
</dbReference>
<keyword evidence="3" id="KW-1185">Reference proteome</keyword>
<comment type="caution">
    <text evidence="2">The sequence shown here is derived from an EMBL/GenBank/DDBJ whole genome shotgun (WGS) entry which is preliminary data.</text>
</comment>
<feature type="chain" id="PRO_5046304866" evidence="1">
    <location>
        <begin position="25"/>
        <end position="138"/>
    </location>
</feature>
<dbReference type="InterPro" id="IPR024339">
    <property type="entry name" value="DUF3836"/>
</dbReference>
<keyword evidence="1" id="KW-0732">Signal</keyword>
<dbReference type="RefSeq" id="WP_022040153.1">
    <property type="nucleotide sequence ID" value="NZ_JACSPP010000006.1"/>
</dbReference>
<evidence type="ECO:0000256" key="1">
    <source>
        <dbReference type="SAM" id="SignalP"/>
    </source>
</evidence>
<accession>A0ABR8Y5L1</accession>
<proteinExistence type="predicted"/>
<organism evidence="2 3">
    <name type="scientific">Phocaeicola intestinalis</name>
    <dbReference type="NCBI Taxonomy" id="2762212"/>
    <lineage>
        <taxon>Bacteria</taxon>
        <taxon>Pseudomonadati</taxon>
        <taxon>Bacteroidota</taxon>
        <taxon>Bacteroidia</taxon>
        <taxon>Bacteroidales</taxon>
        <taxon>Bacteroidaceae</taxon>
        <taxon>Phocaeicola</taxon>
    </lineage>
</organism>
<reference evidence="2 3" key="1">
    <citation type="submission" date="2020-08" db="EMBL/GenBank/DDBJ databases">
        <title>A Genomic Blueprint of the Chicken Gut Microbiome.</title>
        <authorList>
            <person name="Gilroy R."/>
            <person name="Ravi A."/>
            <person name="Getino M."/>
            <person name="Pursley I."/>
            <person name="Horton D.L."/>
            <person name="Alikhan N.-F."/>
            <person name="Baker D."/>
            <person name="Gharbi K."/>
            <person name="Hall N."/>
            <person name="Watson M."/>
            <person name="Adriaenssens E.M."/>
            <person name="Foster-Nyarko E."/>
            <person name="Jarju S."/>
            <person name="Secka A."/>
            <person name="Antonio M."/>
            <person name="Oren A."/>
            <person name="Chaudhuri R."/>
            <person name="La Ragione R.M."/>
            <person name="Hildebrand F."/>
            <person name="Pallen M.J."/>
        </authorList>
    </citation>
    <scope>NUCLEOTIDE SEQUENCE [LARGE SCALE GENOMIC DNA]</scope>
    <source>
        <strain evidence="2 3">Sa1CVN1</strain>
    </source>
</reference>
<feature type="signal peptide" evidence="1">
    <location>
        <begin position="1"/>
        <end position="24"/>
    </location>
</feature>